<evidence type="ECO:0000313" key="2">
    <source>
        <dbReference type="EMBL" id="EGF18445.1"/>
    </source>
</evidence>
<dbReference type="EMBL" id="AFBE01000010">
    <property type="protein sequence ID" value="EGF18445.1"/>
    <property type="molecule type" value="Genomic_DNA"/>
</dbReference>
<gene>
    <name evidence="2" type="ORF">HMPREF9391_1753</name>
</gene>
<dbReference type="RefSeq" id="WP_002918298.1">
    <property type="nucleotide sequence ID" value="NZ_GL878562.1"/>
</dbReference>
<organism evidence="2 3">
    <name type="scientific">Streptococcus sanguinis SK408</name>
    <dbReference type="NCBI Taxonomy" id="888818"/>
    <lineage>
        <taxon>Bacteria</taxon>
        <taxon>Bacillati</taxon>
        <taxon>Bacillota</taxon>
        <taxon>Bacilli</taxon>
        <taxon>Lactobacillales</taxon>
        <taxon>Streptococcaceae</taxon>
        <taxon>Streptococcus</taxon>
    </lineage>
</organism>
<evidence type="ECO:0000256" key="1">
    <source>
        <dbReference type="SAM" id="Phobius"/>
    </source>
</evidence>
<dbReference type="AlphaFoldDB" id="F2CFF2"/>
<evidence type="ECO:0000313" key="3">
    <source>
        <dbReference type="Proteomes" id="UP000004826"/>
    </source>
</evidence>
<comment type="caution">
    <text evidence="2">The sequence shown here is derived from an EMBL/GenBank/DDBJ whole genome shotgun (WGS) entry which is preliminary data.</text>
</comment>
<protein>
    <submittedName>
        <fullName evidence="2">Uncharacterized protein</fullName>
    </submittedName>
</protein>
<name>F2CFF2_STRSA</name>
<keyword evidence="1" id="KW-1133">Transmembrane helix</keyword>
<feature type="transmembrane region" description="Helical" evidence="1">
    <location>
        <begin position="12"/>
        <end position="32"/>
    </location>
</feature>
<reference evidence="2 3" key="1">
    <citation type="submission" date="2011-02" db="EMBL/GenBank/DDBJ databases">
        <authorList>
            <person name="Muzny D."/>
            <person name="Qin X."/>
            <person name="Deng J."/>
            <person name="Jiang H."/>
            <person name="Liu Y."/>
            <person name="Qu J."/>
            <person name="Song X.-Z."/>
            <person name="Zhang L."/>
            <person name="Thornton R."/>
            <person name="Coyle M."/>
            <person name="Francisco L."/>
            <person name="Jackson L."/>
            <person name="Javaid M."/>
            <person name="Korchina V."/>
            <person name="Kovar C."/>
            <person name="Mata R."/>
            <person name="Mathew T."/>
            <person name="Ngo R."/>
            <person name="Nguyen L."/>
            <person name="Nguyen N."/>
            <person name="Okwuonu G."/>
            <person name="Ongeri F."/>
            <person name="Pham C."/>
            <person name="Simmons D."/>
            <person name="Wilczek-Boney K."/>
            <person name="Hale W."/>
            <person name="Jakkamsetti A."/>
            <person name="Pham P."/>
            <person name="Ruth R."/>
            <person name="San Lucas F."/>
            <person name="Warren J."/>
            <person name="Zhang J."/>
            <person name="Zhao Z."/>
            <person name="Zhou C."/>
            <person name="Zhu D."/>
            <person name="Lee S."/>
            <person name="Bess C."/>
            <person name="Blankenburg K."/>
            <person name="Forbes L."/>
            <person name="Fu Q."/>
            <person name="Gubbala S."/>
            <person name="Hirani K."/>
            <person name="Jayaseelan J.C."/>
            <person name="Lara F."/>
            <person name="Munidasa M."/>
            <person name="Palculict T."/>
            <person name="Patil S."/>
            <person name="Pu L.-L."/>
            <person name="Saada N."/>
            <person name="Tang L."/>
            <person name="Weissenberger G."/>
            <person name="Zhu Y."/>
            <person name="Hemphill L."/>
            <person name="Shang Y."/>
            <person name="Youmans B."/>
            <person name="Ayvaz T."/>
            <person name="Ross M."/>
            <person name="Santibanez J."/>
            <person name="Aqrawi P."/>
            <person name="Gross S."/>
            <person name="Joshi V."/>
            <person name="Fowler G."/>
            <person name="Nazareth L."/>
            <person name="Reid J."/>
            <person name="Worley K."/>
            <person name="Petrosino J."/>
            <person name="Highlander S."/>
            <person name="Gibbs R."/>
        </authorList>
    </citation>
    <scope>NUCLEOTIDE SEQUENCE [LARGE SCALE GENOMIC DNA]</scope>
    <source>
        <strain evidence="2 3">SK408</strain>
    </source>
</reference>
<sequence>MEEKEDKVINKKFAWILIGTIAILSLVVYLVGINSNGGSKSSGNNLDGTYYVYHRHNNTVIEDNILKIEGETALFKGAYVVKHGDDDSGDKWRVDTKRQVIVVQQTTSHEYPYILKGDLLTFNNDYYVKENSETYKKAEKMSELAYDTQY</sequence>
<dbReference type="Proteomes" id="UP000004826">
    <property type="component" value="Unassembled WGS sequence"/>
</dbReference>
<keyword evidence="1" id="KW-0812">Transmembrane</keyword>
<accession>F2CFF2</accession>
<dbReference type="HOGENOM" id="CLU_1739551_0_0_9"/>
<proteinExistence type="predicted"/>
<keyword evidence="1" id="KW-0472">Membrane</keyword>
<dbReference type="PATRIC" id="fig|888818.3.peg.1707"/>